<dbReference type="InterPro" id="IPR008331">
    <property type="entry name" value="Ferritin_DPS_dom"/>
</dbReference>
<dbReference type="InterPro" id="IPR009078">
    <property type="entry name" value="Ferritin-like_SF"/>
</dbReference>
<proteinExistence type="inferred from homology"/>
<gene>
    <name evidence="4" type="ORF">KEU06_28375</name>
</gene>
<dbReference type="Pfam" id="PF00210">
    <property type="entry name" value="Ferritin"/>
    <property type="match status" value="1"/>
</dbReference>
<dbReference type="InterPro" id="IPR012347">
    <property type="entry name" value="Ferritin-like"/>
</dbReference>
<dbReference type="PIRSF" id="PIRSF005900">
    <property type="entry name" value="Dps"/>
    <property type="match status" value="1"/>
</dbReference>
<dbReference type="AlphaFoldDB" id="A0A942I4V0"/>
<evidence type="ECO:0000313" key="5">
    <source>
        <dbReference type="Proteomes" id="UP000680348"/>
    </source>
</evidence>
<evidence type="ECO:0000256" key="1">
    <source>
        <dbReference type="ARBA" id="ARBA00009497"/>
    </source>
</evidence>
<reference evidence="4" key="1">
    <citation type="submission" date="2021-04" db="EMBL/GenBank/DDBJ databases">
        <title>Pseudaminobacter soli sp. nov., isolated from paddy soil contaminated by heavy metals.</title>
        <authorList>
            <person name="Zhang K."/>
        </authorList>
    </citation>
    <scope>NUCLEOTIDE SEQUENCE</scope>
    <source>
        <strain evidence="4">19-2017</strain>
    </source>
</reference>
<comment type="caution">
    <text evidence="4">The sequence shown here is derived from an EMBL/GenBank/DDBJ whole genome shotgun (WGS) entry which is preliminary data.</text>
</comment>
<dbReference type="GO" id="GO:0008199">
    <property type="term" value="F:ferric iron binding"/>
    <property type="evidence" value="ECO:0007669"/>
    <property type="project" value="InterPro"/>
</dbReference>
<dbReference type="InterPro" id="IPR002177">
    <property type="entry name" value="DPS_DNA-bd"/>
</dbReference>
<dbReference type="PANTHER" id="PTHR42932:SF3">
    <property type="entry name" value="DNA PROTECTION DURING STARVATION PROTEIN"/>
    <property type="match status" value="1"/>
</dbReference>
<dbReference type="GO" id="GO:0016722">
    <property type="term" value="F:oxidoreductase activity, acting on metal ions"/>
    <property type="evidence" value="ECO:0007669"/>
    <property type="project" value="InterPro"/>
</dbReference>
<dbReference type="CDD" id="cd01043">
    <property type="entry name" value="DPS"/>
    <property type="match status" value="1"/>
</dbReference>
<dbReference type="InterPro" id="IPR023188">
    <property type="entry name" value="DPS_DNA-bd_CS"/>
</dbReference>
<comment type="similarity">
    <text evidence="1 2">Belongs to the Dps family.</text>
</comment>
<evidence type="ECO:0000313" key="4">
    <source>
        <dbReference type="EMBL" id="MBS3652503.1"/>
    </source>
</evidence>
<accession>A0A942I4V0</accession>
<dbReference type="Proteomes" id="UP000680348">
    <property type="component" value="Unassembled WGS sequence"/>
</dbReference>
<organism evidence="4 5">
    <name type="scientific">Pseudaminobacter soli</name>
    <name type="common">ex Zhang et al. 2022</name>
    <dbReference type="NCBI Taxonomy" id="2831468"/>
    <lineage>
        <taxon>Bacteria</taxon>
        <taxon>Pseudomonadati</taxon>
        <taxon>Pseudomonadota</taxon>
        <taxon>Alphaproteobacteria</taxon>
        <taxon>Hyphomicrobiales</taxon>
        <taxon>Phyllobacteriaceae</taxon>
        <taxon>Pseudaminobacter</taxon>
    </lineage>
</organism>
<dbReference type="PROSITE" id="PS00819">
    <property type="entry name" value="DPS_2"/>
    <property type="match status" value="1"/>
</dbReference>
<dbReference type="SUPFAM" id="SSF47240">
    <property type="entry name" value="Ferritin-like"/>
    <property type="match status" value="1"/>
</dbReference>
<keyword evidence="5" id="KW-1185">Reference proteome</keyword>
<evidence type="ECO:0000259" key="3">
    <source>
        <dbReference type="Pfam" id="PF00210"/>
    </source>
</evidence>
<sequence>MASPYINDQTARTETAAALGRLLADSYMIYLKTQGFHWNVAGPQFEPLHTLFQEQYTELAQAIDEVAERIRALGPKAPGSFSEFKELTSISEETGAPAADAMIAQLVSDHSTASRTALQAVAAAESRGDVATADLATQRVAQHEKTAWMLSSLQERGN</sequence>
<protein>
    <submittedName>
        <fullName evidence="4">DNA starvation/stationary phase protection protein</fullName>
    </submittedName>
</protein>
<dbReference type="PRINTS" id="PR01346">
    <property type="entry name" value="HELNAPAPROT"/>
</dbReference>
<name>A0A942I4V0_9HYPH</name>
<feature type="domain" description="Ferritin/DPS" evidence="3">
    <location>
        <begin position="17"/>
        <end position="155"/>
    </location>
</feature>
<dbReference type="RefSeq" id="WP_188258055.1">
    <property type="nucleotide sequence ID" value="NZ_JABVCF010000028.1"/>
</dbReference>
<dbReference type="Gene3D" id="1.20.1260.10">
    <property type="match status" value="1"/>
</dbReference>
<dbReference type="PANTHER" id="PTHR42932">
    <property type="entry name" value="GENERAL STRESS PROTEIN 20U"/>
    <property type="match status" value="1"/>
</dbReference>
<evidence type="ECO:0000256" key="2">
    <source>
        <dbReference type="RuleBase" id="RU003875"/>
    </source>
</evidence>
<dbReference type="EMBL" id="JAGWCR010000028">
    <property type="protein sequence ID" value="MBS3652503.1"/>
    <property type="molecule type" value="Genomic_DNA"/>
</dbReference>